<dbReference type="AlphaFoldDB" id="A0A163CI88"/>
<sequence>MSNLHESVVRSRAPSHRPSPITAPEYAVAGRFCVPCLEVLSELGASGNRPWVHRLSSQDGCKLCKLFLRSKKTNRNDTSKTAPELFVVVWSSFGGTGIEFRVQRGRTHVGRGTPTGWLISNRVHANIDHHLHSRVLQKDKVEWDIVKDWIRHCRGDHACSCGLKQPLAIAGFQVIDCFSRRVVQLPDNLQFAALSYCWGRSKESLTFAHQLPERTSCVVEDAITATRRLGLHYLWVDRHCIDQSDSATKHALIQNMDQIYHNAAITIIDATGADPRYGLSGVSSAERRSQEIISFKGQKLISIPNMQHVVSSSKWGMRGWTYQEGLLSRRRLVFTDTQVYFQCLEQHFCESLSVPLEDISRTYQREVKPLMQHTQAFPSQGAGTLHHHLYERIQEYLLRRLSHDSDVLHAFTGILHHFLRMQKPVYHIWGIPFRGNSATAKESVQDNFLAALLWLPSFDWKGTKLTRRAEFPSWSWAGWKGICGAKSGHEVAKTCNVVKNVEIGVETDDGQQVTVAGYVAHIQDESHNTYRFRRSLHLVGWMTCVRLIRYEQLSRSDTDLSDRGSTSVVDVLDETARHKLCQATIMTHHSDGRPVPSPEQLFDELWPVLLYFGHSGVMHGIILRRIADATYEKLGVMPYLKVDPETGSSSQGLGHCYLIKRDYGPPHKPLKLHCERKSISLV</sequence>
<organism evidence="1 2">
    <name type="scientific">Didymella rabiei</name>
    <name type="common">Chickpea ascochyta blight fungus</name>
    <name type="synonym">Mycosphaerella rabiei</name>
    <dbReference type="NCBI Taxonomy" id="5454"/>
    <lineage>
        <taxon>Eukaryota</taxon>
        <taxon>Fungi</taxon>
        <taxon>Dikarya</taxon>
        <taxon>Ascomycota</taxon>
        <taxon>Pezizomycotina</taxon>
        <taxon>Dothideomycetes</taxon>
        <taxon>Pleosporomycetidae</taxon>
        <taxon>Pleosporales</taxon>
        <taxon>Pleosporineae</taxon>
        <taxon>Didymellaceae</taxon>
        <taxon>Ascochyta</taxon>
    </lineage>
</organism>
<dbReference type="PANTHER" id="PTHR33112:SF1">
    <property type="entry name" value="HETEROKARYON INCOMPATIBILITY DOMAIN-CONTAINING PROTEIN"/>
    <property type="match status" value="1"/>
</dbReference>
<dbReference type="Pfam" id="PF06985">
    <property type="entry name" value="HET"/>
    <property type="match status" value="1"/>
</dbReference>
<dbReference type="PANTHER" id="PTHR33112">
    <property type="entry name" value="DOMAIN PROTEIN, PUTATIVE-RELATED"/>
    <property type="match status" value="1"/>
</dbReference>
<dbReference type="Proteomes" id="UP000076837">
    <property type="component" value="Unassembled WGS sequence"/>
</dbReference>
<gene>
    <name evidence="1" type="ORF">ST47_g6399</name>
</gene>
<protein>
    <submittedName>
        <fullName evidence="1">Uncharacterized protein</fullName>
    </submittedName>
</protein>
<keyword evidence="2" id="KW-1185">Reference proteome</keyword>
<accession>A0A163CI88</accession>
<evidence type="ECO:0000313" key="1">
    <source>
        <dbReference type="EMBL" id="KZM22482.1"/>
    </source>
</evidence>
<evidence type="ECO:0000313" key="2">
    <source>
        <dbReference type="Proteomes" id="UP000076837"/>
    </source>
</evidence>
<dbReference type="InterPro" id="IPR010730">
    <property type="entry name" value="HET"/>
</dbReference>
<comment type="caution">
    <text evidence="1">The sequence shown here is derived from an EMBL/GenBank/DDBJ whole genome shotgun (WGS) entry which is preliminary data.</text>
</comment>
<dbReference type="EMBL" id="JYNV01000213">
    <property type="protein sequence ID" value="KZM22482.1"/>
    <property type="molecule type" value="Genomic_DNA"/>
</dbReference>
<dbReference type="STRING" id="5454.A0A163CI88"/>
<dbReference type="OrthoDB" id="5428863at2759"/>
<reference evidence="1 2" key="1">
    <citation type="journal article" date="2016" name="Sci. Rep.">
        <title>Draft genome sequencing and secretome analysis of fungal phytopathogen Ascochyta rabiei provides insight into the necrotrophic effector repertoire.</title>
        <authorList>
            <person name="Verma S."/>
            <person name="Gazara R.K."/>
            <person name="Nizam S."/>
            <person name="Parween S."/>
            <person name="Chattopadhyay D."/>
            <person name="Verma P.K."/>
        </authorList>
    </citation>
    <scope>NUCLEOTIDE SEQUENCE [LARGE SCALE GENOMIC DNA]</scope>
    <source>
        <strain evidence="1 2">ArDII</strain>
    </source>
</reference>
<proteinExistence type="predicted"/>
<name>A0A163CI88_DIDRA</name>